<feature type="compositionally biased region" description="Polar residues" evidence="1">
    <location>
        <begin position="531"/>
        <end position="541"/>
    </location>
</feature>
<reference evidence="2 3" key="1">
    <citation type="journal article" date="2021" name="MBio">
        <title>A New Model Trypanosomatid, Novymonas esmeraldas: Genomic Perception of Its 'Candidatus Pandoraea novymonadis' Endosymbiont.</title>
        <authorList>
            <person name="Zakharova A."/>
            <person name="Saura A."/>
            <person name="Butenko A."/>
            <person name="Podesvova L."/>
            <person name="Warmusova S."/>
            <person name="Kostygov A.Y."/>
            <person name="Nenarokova A."/>
            <person name="Lukes J."/>
            <person name="Opperdoes F.R."/>
            <person name="Yurchenko V."/>
        </authorList>
    </citation>
    <scope>NUCLEOTIDE SEQUENCE [LARGE SCALE GENOMIC DNA]</scope>
    <source>
        <strain evidence="2 3">E262AT.01</strain>
    </source>
</reference>
<feature type="region of interest" description="Disordered" evidence="1">
    <location>
        <begin position="26"/>
        <end position="148"/>
    </location>
</feature>
<feature type="compositionally biased region" description="Polar residues" evidence="1">
    <location>
        <begin position="489"/>
        <end position="505"/>
    </location>
</feature>
<feature type="compositionally biased region" description="Polar residues" evidence="1">
    <location>
        <begin position="350"/>
        <end position="366"/>
    </location>
</feature>
<evidence type="ECO:0000256" key="1">
    <source>
        <dbReference type="SAM" id="MobiDB-lite"/>
    </source>
</evidence>
<protein>
    <submittedName>
        <fullName evidence="2">Uncharacterized protein</fullName>
    </submittedName>
</protein>
<evidence type="ECO:0000313" key="2">
    <source>
        <dbReference type="EMBL" id="KAK7201563.1"/>
    </source>
</evidence>
<comment type="caution">
    <text evidence="2">The sequence shown here is derived from an EMBL/GenBank/DDBJ whole genome shotgun (WGS) entry which is preliminary data.</text>
</comment>
<keyword evidence="3" id="KW-1185">Reference proteome</keyword>
<feature type="compositionally biased region" description="Low complexity" evidence="1">
    <location>
        <begin position="279"/>
        <end position="293"/>
    </location>
</feature>
<feature type="compositionally biased region" description="Low complexity" evidence="1">
    <location>
        <begin position="654"/>
        <end position="672"/>
    </location>
</feature>
<organism evidence="2 3">
    <name type="scientific">Novymonas esmeraldas</name>
    <dbReference type="NCBI Taxonomy" id="1808958"/>
    <lineage>
        <taxon>Eukaryota</taxon>
        <taxon>Discoba</taxon>
        <taxon>Euglenozoa</taxon>
        <taxon>Kinetoplastea</taxon>
        <taxon>Metakinetoplastina</taxon>
        <taxon>Trypanosomatida</taxon>
        <taxon>Trypanosomatidae</taxon>
        <taxon>Novymonas</taxon>
    </lineage>
</organism>
<name>A0AAW0F5L3_9TRYP</name>
<dbReference type="AlphaFoldDB" id="A0AAW0F5L3"/>
<gene>
    <name evidence="2" type="ORF">NESM_000220600</name>
</gene>
<sequence length="827" mass="86292">MPGDCKPPLGATVAAPAPSAAAALALAQPEDSVESGGSLPATASHRTRRAGGASPARQSHLAAHARKSAMDSPNGSRVTTALEFSLEDTPLAGSMTPPVWREPSPSCAQRSRQHSPARTASTAAVDPPGPEDSASSRSSNRYVDVEREATNQRRRHVVVRHFFASHEDAIRLYIRLQQLLSFRDLSEAEFRERLLALPSEEAKAAAALRSARPHGPEREISQLQAALAHVAAASPELAGALGGLRGVASPARSSAAAAALAVRRARQRTPNATTAQTQSDPAAAPPAVDAASPGGRRDSHSFSEPAQEPPNAGAAPRRRPSPQQPHMALAAWRSAQKSELPSAAEVGESTLRTTTESAGATKSSGFTPRDRTLASDLTATRSIPLVAAVTPQPDVQLASPAQPPLSSPRRERTARCTTPRGSPARAPVATPRSGQRDGSTWLHRATEAAPHDTAAAAGPSPTAAAVAVVPRQRRCVAPMRSTPLLESLPQHSTPPRAPVQSSNAAALTDSPLARYRAQRGYQDPTDHFHTQRTGTPRQTPAASPRADSKDAAPLATPRGTDASPNPRAPVAAAGRRTPAQARPARQQQPQPAAAEHAQSAASSSATAAKTSPALSRTSEVPTMGHTAEPPLPLHFPATLSELPHRRLHSPPRSAPATDALASAAVPPSSPQQHRSRSARATASPPLGSAASWSPVDPPMEASSAVSHLRHLRPSASVDRRHGSVRRTSAEAPQDAAVGETAPSAGVVSPTREAARGTPPEKSVWDEVAALERRVGGLEGRTAALEGSAARRAVLEALRLLKVRVAALEERTSALEHVSQDSPLHLSW</sequence>
<accession>A0AAW0F5L3</accession>
<feature type="compositionally biased region" description="Polar residues" evidence="1">
    <location>
        <begin position="269"/>
        <end position="278"/>
    </location>
</feature>
<feature type="compositionally biased region" description="Polar residues" evidence="1">
    <location>
        <begin position="106"/>
        <end position="122"/>
    </location>
</feature>
<proteinExistence type="predicted"/>
<feature type="region of interest" description="Disordered" evidence="1">
    <location>
        <begin position="259"/>
        <end position="372"/>
    </location>
</feature>
<feature type="region of interest" description="Disordered" evidence="1">
    <location>
        <begin position="391"/>
        <end position="439"/>
    </location>
</feature>
<dbReference type="Proteomes" id="UP001430356">
    <property type="component" value="Unassembled WGS sequence"/>
</dbReference>
<dbReference type="EMBL" id="JAECZO010000017">
    <property type="protein sequence ID" value="KAK7201563.1"/>
    <property type="molecule type" value="Genomic_DNA"/>
</dbReference>
<feature type="compositionally biased region" description="Low complexity" evidence="1">
    <location>
        <begin position="571"/>
        <end position="613"/>
    </location>
</feature>
<feature type="region of interest" description="Disordered" evidence="1">
    <location>
        <begin position="484"/>
        <end position="762"/>
    </location>
</feature>
<evidence type="ECO:0000313" key="3">
    <source>
        <dbReference type="Proteomes" id="UP001430356"/>
    </source>
</evidence>